<reference evidence="2 3" key="2">
    <citation type="submission" date="2016-03" db="EMBL/GenBank/DDBJ databases">
        <title>New uncultured bacterium of the family Gallionellaceae from acid mine drainage: description and reconstruction of genome based on metagenomic analysis of microbial community.</title>
        <authorList>
            <person name="Kadnikov V."/>
            <person name="Ivasenko D."/>
            <person name="Beletsky A."/>
            <person name="Mardanov A."/>
            <person name="Danilova E."/>
            <person name="Pimenov N."/>
            <person name="Karnachuk O."/>
            <person name="Ravin N."/>
        </authorList>
    </citation>
    <scope>NUCLEOTIDE SEQUENCE [LARGE SCALE GENOMIC DNA]</scope>
    <source>
        <strain evidence="2">ShG14-8</strain>
    </source>
</reference>
<keyword evidence="1" id="KW-1133">Transmembrane helix</keyword>
<evidence type="ECO:0000256" key="1">
    <source>
        <dbReference type="SAM" id="Phobius"/>
    </source>
</evidence>
<comment type="caution">
    <text evidence="2">The sequence shown here is derived from an EMBL/GenBank/DDBJ whole genome shotgun (WGS) entry which is preliminary data.</text>
</comment>
<feature type="transmembrane region" description="Helical" evidence="1">
    <location>
        <begin position="114"/>
        <end position="135"/>
    </location>
</feature>
<reference evidence="2 3" key="1">
    <citation type="submission" date="2016-02" db="EMBL/GenBank/DDBJ databases">
        <authorList>
            <person name="Wen L."/>
            <person name="He K."/>
            <person name="Yang H."/>
        </authorList>
    </citation>
    <scope>NUCLEOTIDE SEQUENCE [LARGE SCALE GENOMIC DNA]</scope>
    <source>
        <strain evidence="2">ShG14-8</strain>
    </source>
</reference>
<name>A0A139BST7_9PROT</name>
<evidence type="ECO:0008006" key="4">
    <source>
        <dbReference type="Google" id="ProtNLM"/>
    </source>
</evidence>
<evidence type="ECO:0000313" key="3">
    <source>
        <dbReference type="Proteomes" id="UP000070578"/>
    </source>
</evidence>
<feature type="transmembrane region" description="Helical" evidence="1">
    <location>
        <begin position="83"/>
        <end position="102"/>
    </location>
</feature>
<protein>
    <recommendedName>
        <fullName evidence="4">DUF1634 domain-containing protein</fullName>
    </recommendedName>
</protein>
<keyword evidence="1" id="KW-0472">Membrane</keyword>
<evidence type="ECO:0000313" key="2">
    <source>
        <dbReference type="EMBL" id="KXS32019.1"/>
    </source>
</evidence>
<keyword evidence="1" id="KW-0812">Transmembrane</keyword>
<dbReference type="Proteomes" id="UP000070578">
    <property type="component" value="Unassembled WGS sequence"/>
</dbReference>
<dbReference type="AlphaFoldDB" id="A0A139BST7"/>
<sequence>MESRHKPHPEQLHYATVLHWSTLAGFIVLIATFVVYMFGWLPANIPLQQLPQLWGLSASEFLRATGTQTGWSWLFMMGKGDSASLLGIAMLSGCSIACILAVMPDYAKSRNFTYLMICTLEVAVLVVSASGFFTAH</sequence>
<proteinExistence type="predicted"/>
<feature type="transmembrane region" description="Helical" evidence="1">
    <location>
        <begin position="12"/>
        <end position="38"/>
    </location>
</feature>
<accession>A0A139BST7</accession>
<organism evidence="2 3">
    <name type="scientific">Candidatus Gallionella acididurans</name>
    <dbReference type="NCBI Taxonomy" id="1796491"/>
    <lineage>
        <taxon>Bacteria</taxon>
        <taxon>Pseudomonadati</taxon>
        <taxon>Pseudomonadota</taxon>
        <taxon>Betaproteobacteria</taxon>
        <taxon>Nitrosomonadales</taxon>
        <taxon>Gallionellaceae</taxon>
        <taxon>Gallionella</taxon>
    </lineage>
</organism>
<dbReference type="EMBL" id="LSLI01000045">
    <property type="protein sequence ID" value="KXS32019.1"/>
    <property type="molecule type" value="Genomic_DNA"/>
</dbReference>
<gene>
    <name evidence="2" type="ORF">AWT59_1840</name>
</gene>